<dbReference type="GO" id="GO:0016020">
    <property type="term" value="C:membrane"/>
    <property type="evidence" value="ECO:0007669"/>
    <property type="project" value="UniProtKB-SubCell"/>
</dbReference>
<dbReference type="Pfam" id="PF05101">
    <property type="entry name" value="VirB3"/>
    <property type="match status" value="1"/>
</dbReference>
<organism evidence="6">
    <name type="scientific">Aliivibrio fischeri</name>
    <name type="common">Vibrio fischeri</name>
    <dbReference type="NCBI Taxonomy" id="668"/>
    <lineage>
        <taxon>Bacteria</taxon>
        <taxon>Pseudomonadati</taxon>
        <taxon>Pseudomonadota</taxon>
        <taxon>Gammaproteobacteria</taxon>
        <taxon>Vibrionales</taxon>
        <taxon>Vibrionaceae</taxon>
        <taxon>Aliivibrio</taxon>
    </lineage>
</organism>
<evidence type="ECO:0000256" key="1">
    <source>
        <dbReference type="ARBA" id="ARBA00004370"/>
    </source>
</evidence>
<proteinExistence type="predicted"/>
<evidence type="ECO:0000256" key="4">
    <source>
        <dbReference type="ARBA" id="ARBA00023136"/>
    </source>
</evidence>
<accession>A0A0H4A213</accession>
<keyword evidence="2 5" id="KW-0812">Transmembrane</keyword>
<name>A0A0H4A213_ALIFS</name>
<evidence type="ECO:0000256" key="3">
    <source>
        <dbReference type="ARBA" id="ARBA00022989"/>
    </source>
</evidence>
<protein>
    <submittedName>
        <fullName evidence="6">Inner membrane protein forms channel for type IVsecretion of T-DNA complex, VirB3</fullName>
    </submittedName>
</protein>
<comment type="subcellular location">
    <subcellularLocation>
        <location evidence="1">Membrane</location>
    </subcellularLocation>
</comment>
<keyword evidence="4 5" id="KW-0472">Membrane</keyword>
<keyword evidence="3 5" id="KW-1133">Transmembrane helix</keyword>
<reference evidence="6" key="1">
    <citation type="journal article" date="2015" name="MBio">
        <title>Eco-Evolutionary Dynamics of Episomes among Ecologically Cohesive Bacterial Populations.</title>
        <authorList>
            <person name="Xue H."/>
            <person name="Cordero O.X."/>
            <person name="Camas F.M."/>
            <person name="Trimble W."/>
            <person name="Meyer F."/>
            <person name="Guglielmini J."/>
            <person name="Rocha E.P."/>
            <person name="Polz M.F."/>
        </authorList>
    </citation>
    <scope>NUCLEOTIDE SEQUENCE</scope>
    <source>
        <strain evidence="6">ZF_221</strain>
    </source>
</reference>
<sequence length="101" mass="11363">MSEPIFKACTRPAMLFSVPLVPLLSSNALLVLIGMWANFFGFGLWILALIIPNYAALRIITKLDDANLSLLGLKFKCRRTQRNQSFYGAVVYSPLSLKKRK</sequence>
<dbReference type="AlphaFoldDB" id="A0A0H4A213"/>
<evidence type="ECO:0000256" key="5">
    <source>
        <dbReference type="SAM" id="Phobius"/>
    </source>
</evidence>
<feature type="transmembrane region" description="Helical" evidence="5">
    <location>
        <begin position="39"/>
        <end position="57"/>
    </location>
</feature>
<dbReference type="InterPro" id="IPR007792">
    <property type="entry name" value="T4SS_VirB3/TrbD/AvhB"/>
</dbReference>
<evidence type="ECO:0000313" key="6">
    <source>
        <dbReference type="EMBL" id="AKN39801.1"/>
    </source>
</evidence>
<feature type="transmembrane region" description="Helical" evidence="5">
    <location>
        <begin position="12"/>
        <end position="33"/>
    </location>
</feature>
<dbReference type="EMBL" id="KP795665">
    <property type="protein sequence ID" value="AKN39801.1"/>
    <property type="molecule type" value="Genomic_DNA"/>
</dbReference>
<evidence type="ECO:0000256" key="2">
    <source>
        <dbReference type="ARBA" id="ARBA00022692"/>
    </source>
</evidence>